<protein>
    <submittedName>
        <fullName evidence="8">Pancreatic lipase-related protein 2-like</fullName>
    </submittedName>
</protein>
<evidence type="ECO:0000256" key="3">
    <source>
        <dbReference type="ARBA" id="ARBA00022525"/>
    </source>
</evidence>
<keyword evidence="5" id="KW-0732">Signal</keyword>
<dbReference type="PANTHER" id="PTHR11610:SF173">
    <property type="entry name" value="LIPASE DOMAIN-CONTAINING PROTEIN-RELATED"/>
    <property type="match status" value="1"/>
</dbReference>
<keyword evidence="3" id="KW-0964">Secreted</keyword>
<name>A0A6J1WSK9_GALME</name>
<feature type="domain" description="Lipase" evidence="6">
    <location>
        <begin position="60"/>
        <end position="310"/>
    </location>
</feature>
<dbReference type="Gene3D" id="3.40.50.1820">
    <property type="entry name" value="alpha/beta hydrolase"/>
    <property type="match status" value="1"/>
</dbReference>
<dbReference type="RefSeq" id="XP_026758656.2">
    <property type="nucleotide sequence ID" value="XM_026902855.3"/>
</dbReference>
<dbReference type="PRINTS" id="PR00821">
    <property type="entry name" value="TAGLIPASE"/>
</dbReference>
<feature type="chain" id="PRO_5046962402" evidence="5">
    <location>
        <begin position="19"/>
        <end position="332"/>
    </location>
</feature>
<dbReference type="PANTHER" id="PTHR11610">
    <property type="entry name" value="LIPASE"/>
    <property type="match status" value="1"/>
</dbReference>
<dbReference type="GO" id="GO:0016042">
    <property type="term" value="P:lipid catabolic process"/>
    <property type="evidence" value="ECO:0007669"/>
    <property type="project" value="TreeGrafter"/>
</dbReference>
<gene>
    <name evidence="8" type="primary">LOC113518091</name>
</gene>
<comment type="subcellular location">
    <subcellularLocation>
        <location evidence="1">Secreted</location>
    </subcellularLocation>
</comment>
<dbReference type="GeneID" id="113518091"/>
<dbReference type="Pfam" id="PF00151">
    <property type="entry name" value="Lipase"/>
    <property type="match status" value="1"/>
</dbReference>
<dbReference type="InterPro" id="IPR000734">
    <property type="entry name" value="TAG_lipase"/>
</dbReference>
<keyword evidence="7" id="KW-1185">Reference proteome</keyword>
<evidence type="ECO:0000259" key="6">
    <source>
        <dbReference type="Pfam" id="PF00151"/>
    </source>
</evidence>
<reference evidence="8" key="1">
    <citation type="submission" date="2025-08" db="UniProtKB">
        <authorList>
            <consortium name="RefSeq"/>
        </authorList>
    </citation>
    <scope>IDENTIFICATION</scope>
    <source>
        <tissue evidence="8">Whole larvae</tissue>
    </source>
</reference>
<dbReference type="KEGG" id="gmw:113518091"/>
<dbReference type="InterPro" id="IPR033906">
    <property type="entry name" value="Lipase_N"/>
</dbReference>
<dbReference type="InterPro" id="IPR029058">
    <property type="entry name" value="AB_hydrolase_fold"/>
</dbReference>
<evidence type="ECO:0000256" key="4">
    <source>
        <dbReference type="RuleBase" id="RU004262"/>
    </source>
</evidence>
<evidence type="ECO:0000256" key="1">
    <source>
        <dbReference type="ARBA" id="ARBA00004613"/>
    </source>
</evidence>
<dbReference type="GO" id="GO:0017171">
    <property type="term" value="F:serine hydrolase activity"/>
    <property type="evidence" value="ECO:0007669"/>
    <property type="project" value="TreeGrafter"/>
</dbReference>
<comment type="similarity">
    <text evidence="2 4">Belongs to the AB hydrolase superfamily. Lipase family.</text>
</comment>
<evidence type="ECO:0000313" key="8">
    <source>
        <dbReference type="RefSeq" id="XP_026758656.2"/>
    </source>
</evidence>
<feature type="signal peptide" evidence="5">
    <location>
        <begin position="1"/>
        <end position="18"/>
    </location>
</feature>
<dbReference type="FunCoup" id="A0A6J1WSK9">
    <property type="interactions" value="103"/>
</dbReference>
<evidence type="ECO:0000256" key="2">
    <source>
        <dbReference type="ARBA" id="ARBA00010701"/>
    </source>
</evidence>
<accession>A0A6J1WSK9</accession>
<evidence type="ECO:0000256" key="5">
    <source>
        <dbReference type="SAM" id="SignalP"/>
    </source>
</evidence>
<dbReference type="Proteomes" id="UP001652740">
    <property type="component" value="Unplaced"/>
</dbReference>
<dbReference type="GO" id="GO:0005615">
    <property type="term" value="C:extracellular space"/>
    <property type="evidence" value="ECO:0007669"/>
    <property type="project" value="TreeGrafter"/>
</dbReference>
<dbReference type="InParanoid" id="A0A6J1WSK9"/>
<dbReference type="InterPro" id="IPR013818">
    <property type="entry name" value="Lipase"/>
</dbReference>
<evidence type="ECO:0000313" key="7">
    <source>
        <dbReference type="Proteomes" id="UP001652740"/>
    </source>
</evidence>
<proteinExistence type="inferred from homology"/>
<dbReference type="GO" id="GO:0016298">
    <property type="term" value="F:lipase activity"/>
    <property type="evidence" value="ECO:0007669"/>
    <property type="project" value="InterPro"/>
</dbReference>
<dbReference type="CDD" id="cd00707">
    <property type="entry name" value="Pancreat_lipase_like"/>
    <property type="match status" value="1"/>
</dbReference>
<dbReference type="SUPFAM" id="SSF53474">
    <property type="entry name" value="alpha/beta-Hydrolases"/>
    <property type="match status" value="1"/>
</dbReference>
<sequence length="332" mass="35417">MKFLVALIACIALCAGNAIPLVPGDNSHYVKGESRYIWMQDEEGVPQLVDLEEQVDKSLLNSRNGADNQYWLYTRQNPNNAQILVDGNANSVWNSNYDGSRPLKVVVHGWNGSGNSGVNSLTASAFLAVQDVNVIVLDWRTVASLNYVLAVSGVPGVGRFLGDFIEWLINTAGGDWNNVHLIGYSLGAHVVGNAGRQTGGRPARVTGLDPAGPLWIGNPNALNSNSGQYVEAIHTDGGLQGILIPIADADFYPNGGRNPQPGCSSSACSHARAPEFFASSVRTNHFQGRLCENFNQAQDVQCSGSILNMGNGIVTKRGSGIYGLTTGSSWPF</sequence>
<dbReference type="AlphaFoldDB" id="A0A6J1WSK9"/>
<organism evidence="7 8">
    <name type="scientific">Galleria mellonella</name>
    <name type="common">Greater wax moth</name>
    <dbReference type="NCBI Taxonomy" id="7137"/>
    <lineage>
        <taxon>Eukaryota</taxon>
        <taxon>Metazoa</taxon>
        <taxon>Ecdysozoa</taxon>
        <taxon>Arthropoda</taxon>
        <taxon>Hexapoda</taxon>
        <taxon>Insecta</taxon>
        <taxon>Pterygota</taxon>
        <taxon>Neoptera</taxon>
        <taxon>Endopterygota</taxon>
        <taxon>Lepidoptera</taxon>
        <taxon>Glossata</taxon>
        <taxon>Ditrysia</taxon>
        <taxon>Pyraloidea</taxon>
        <taxon>Pyralidae</taxon>
        <taxon>Galleriinae</taxon>
        <taxon>Galleria</taxon>
    </lineage>
</organism>